<feature type="transmembrane region" description="Helical" evidence="5">
    <location>
        <begin position="78"/>
        <end position="97"/>
    </location>
</feature>
<evidence type="ECO:0000256" key="1">
    <source>
        <dbReference type="ARBA" id="ARBA00004127"/>
    </source>
</evidence>
<accession>A0A6C0GEH9</accession>
<evidence type="ECO:0000259" key="6">
    <source>
        <dbReference type="Pfam" id="PF06803"/>
    </source>
</evidence>
<dbReference type="Pfam" id="PF06803">
    <property type="entry name" value="DUF1232"/>
    <property type="match status" value="1"/>
</dbReference>
<proteinExistence type="predicted"/>
<dbReference type="EMBL" id="CP048222">
    <property type="protein sequence ID" value="QHT66317.1"/>
    <property type="molecule type" value="Genomic_DNA"/>
</dbReference>
<gene>
    <name evidence="7" type="ORF">GXP67_06420</name>
</gene>
<evidence type="ECO:0000256" key="5">
    <source>
        <dbReference type="SAM" id="Phobius"/>
    </source>
</evidence>
<dbReference type="Proteomes" id="UP000480178">
    <property type="component" value="Chromosome"/>
</dbReference>
<dbReference type="InterPro" id="IPR010652">
    <property type="entry name" value="DUF1232"/>
</dbReference>
<keyword evidence="2 5" id="KW-0812">Transmembrane</keyword>
<protein>
    <submittedName>
        <fullName evidence="7">DUF1232 domain-containing protein</fullName>
    </submittedName>
</protein>
<keyword evidence="3 5" id="KW-1133">Transmembrane helix</keyword>
<sequence length="145" mass="16584">MSASKLAGRVIKSVFFKVALERAVEYAKSNKKMGDLLSKVRSKTQHLEPTENNASFMENVSTLRRMVRAYKQGDYKEIPWRSLTLVLAGLLYFVSPIDFIPDLLPLVGFTDDIAVIIWVYNAIRSDIENFRQWEAKQVVPISEQS</sequence>
<keyword evidence="8" id="KW-1185">Reference proteome</keyword>
<evidence type="ECO:0000256" key="2">
    <source>
        <dbReference type="ARBA" id="ARBA00022692"/>
    </source>
</evidence>
<reference evidence="7 8" key="1">
    <citation type="submission" date="2020-01" db="EMBL/GenBank/DDBJ databases">
        <authorList>
            <person name="Kim M.K."/>
        </authorList>
    </citation>
    <scope>NUCLEOTIDE SEQUENCE [LARGE SCALE GENOMIC DNA]</scope>
    <source>
        <strain evidence="7 8">172606-1</strain>
    </source>
</reference>
<keyword evidence="4 5" id="KW-0472">Membrane</keyword>
<evidence type="ECO:0000256" key="3">
    <source>
        <dbReference type="ARBA" id="ARBA00022989"/>
    </source>
</evidence>
<dbReference type="KEGG" id="rhoz:GXP67_06420"/>
<organism evidence="7 8">
    <name type="scientific">Rhodocytophaga rosea</name>
    <dbReference type="NCBI Taxonomy" id="2704465"/>
    <lineage>
        <taxon>Bacteria</taxon>
        <taxon>Pseudomonadati</taxon>
        <taxon>Bacteroidota</taxon>
        <taxon>Cytophagia</taxon>
        <taxon>Cytophagales</taxon>
        <taxon>Rhodocytophagaceae</taxon>
        <taxon>Rhodocytophaga</taxon>
    </lineage>
</organism>
<feature type="domain" description="DUF1232" evidence="6">
    <location>
        <begin position="84"/>
        <end position="118"/>
    </location>
</feature>
<dbReference type="GO" id="GO:0012505">
    <property type="term" value="C:endomembrane system"/>
    <property type="evidence" value="ECO:0007669"/>
    <property type="project" value="UniProtKB-SubCell"/>
</dbReference>
<evidence type="ECO:0000313" key="8">
    <source>
        <dbReference type="Proteomes" id="UP000480178"/>
    </source>
</evidence>
<dbReference type="AlphaFoldDB" id="A0A6C0GEH9"/>
<evidence type="ECO:0000256" key="4">
    <source>
        <dbReference type="ARBA" id="ARBA00023136"/>
    </source>
</evidence>
<evidence type="ECO:0000313" key="7">
    <source>
        <dbReference type="EMBL" id="QHT66317.1"/>
    </source>
</evidence>
<dbReference type="RefSeq" id="WP_162442378.1">
    <property type="nucleotide sequence ID" value="NZ_CP048222.1"/>
</dbReference>
<comment type="subcellular location">
    <subcellularLocation>
        <location evidence="1">Endomembrane system</location>
        <topology evidence="1">Multi-pass membrane protein</topology>
    </subcellularLocation>
</comment>
<name>A0A6C0GEH9_9BACT</name>